<gene>
    <name evidence="1" type="ORF">BJF92_23330</name>
</gene>
<evidence type="ECO:0000313" key="1">
    <source>
        <dbReference type="EMBL" id="OLP57573.1"/>
    </source>
</evidence>
<dbReference type="AlphaFoldDB" id="A0A1Q9AQ76"/>
<dbReference type="GO" id="GO:0006203">
    <property type="term" value="P:dGTP catabolic process"/>
    <property type="evidence" value="ECO:0007669"/>
    <property type="project" value="TreeGrafter"/>
</dbReference>
<dbReference type="PANTHER" id="PTHR11373">
    <property type="entry name" value="DEOXYNUCLEOSIDE TRIPHOSPHATE TRIPHOSPHOHYDROLASE"/>
    <property type="match status" value="1"/>
</dbReference>
<sequence>MSSIVSSQIDADKLDYLSRDAHHSGLEIGFDTDRLLSRLEILHVRESNVDASESELRARASRSVNQTFHQLGIAASGFGSFEQMLIGRTFLYDRLYHHHKVRSAEAMAQRLMLVAERDRASRFRLDEIFLSVDDDTMLRILAQEVTHPGFPLSPKPSAATALAKGILNRELLHRAFAFRGRFIASPPGLDGSTADQNREKLWRRIVKELDDIGVRFDIGAEIHRVAIACAEVLVAKGVDVDISRPCKEALDQIGPEQIIVDLPALKAEAIRILARYPNGAIKVPEFSFNPVKWSDAYELQKRTGYVFCPRDVVPLVALASKIVFLGHFGVTMSEEADGYIKTATIVPRNWINALVDAEIIDTDAAEHLSSKRHSLLALRADDLKVPGTWIQADPDFASRLALELNRLLRAGLTADHIEALGRVLGAVYAFVDHWYKSGQLTRQLENEAELQKQVLAAFQLRGLPTQEGSVAGGGKLDIFVDGAVLVENKFTGRVADVANAAPAAGMQGRRYAIALGAQVVIVVLAYELPSGVVPAQQETISVHEITRTDGNRAEIRVSLPYGVVTPSRESPQ</sequence>
<dbReference type="GO" id="GO:0008832">
    <property type="term" value="F:dGTPase activity"/>
    <property type="evidence" value="ECO:0007669"/>
    <property type="project" value="TreeGrafter"/>
</dbReference>
<reference evidence="1 2" key="1">
    <citation type="submission" date="2016-09" db="EMBL/GenBank/DDBJ databases">
        <title>Rhizobium sp. nov., a novel species isolated from the rice rhizosphere.</title>
        <authorList>
            <person name="Zhao J."/>
            <person name="Zhang X."/>
        </authorList>
    </citation>
    <scope>NUCLEOTIDE SEQUENCE [LARGE SCALE GENOMIC DNA]</scope>
    <source>
        <strain evidence="1 2">MH17</strain>
    </source>
</reference>
<dbReference type="PANTHER" id="PTHR11373:SF4">
    <property type="entry name" value="DEOXYNUCLEOSIDE TRIPHOSPHATE TRIPHOSPHOHYDROLASE SAMHD1"/>
    <property type="match status" value="1"/>
</dbReference>
<comment type="caution">
    <text evidence="1">The sequence shown here is derived from an EMBL/GenBank/DDBJ whole genome shotgun (WGS) entry which is preliminary data.</text>
</comment>
<dbReference type="InterPro" id="IPR050135">
    <property type="entry name" value="dGTPase-like"/>
</dbReference>
<dbReference type="SUPFAM" id="SSF109604">
    <property type="entry name" value="HD-domain/PDEase-like"/>
    <property type="match status" value="1"/>
</dbReference>
<protein>
    <submittedName>
        <fullName evidence="1">Uncharacterized protein</fullName>
    </submittedName>
</protein>
<accession>A0A1Q9AQ76</accession>
<dbReference type="Proteomes" id="UP000186143">
    <property type="component" value="Unassembled WGS sequence"/>
</dbReference>
<dbReference type="STRING" id="1672749.BJF92_23330"/>
<evidence type="ECO:0000313" key="2">
    <source>
        <dbReference type="Proteomes" id="UP000186143"/>
    </source>
</evidence>
<dbReference type="Gene3D" id="1.10.3210.10">
    <property type="entry name" value="Hypothetical protein af1432"/>
    <property type="match status" value="1"/>
</dbReference>
<name>A0A1Q9AQ76_9HYPH</name>
<proteinExistence type="predicted"/>
<dbReference type="EMBL" id="MKIO01000015">
    <property type="protein sequence ID" value="OLP57573.1"/>
    <property type="molecule type" value="Genomic_DNA"/>
</dbReference>
<organism evidence="1 2">
    <name type="scientific">Xaviernesmea rhizosphaerae</name>
    <dbReference type="NCBI Taxonomy" id="1672749"/>
    <lineage>
        <taxon>Bacteria</taxon>
        <taxon>Pseudomonadati</taxon>
        <taxon>Pseudomonadota</taxon>
        <taxon>Alphaproteobacteria</taxon>
        <taxon>Hyphomicrobiales</taxon>
        <taxon>Rhizobiaceae</taxon>
        <taxon>Rhizobium/Agrobacterium group</taxon>
        <taxon>Xaviernesmea</taxon>
    </lineage>
</organism>